<proteinExistence type="predicted"/>
<reference evidence="2" key="1">
    <citation type="submission" date="2013-01" db="EMBL/GenBank/DDBJ databases">
        <title>Draft Genome Sequence of a Mulberry Tree, Morus notabilis C.K. Schneid.</title>
        <authorList>
            <person name="He N."/>
            <person name="Zhao S."/>
        </authorList>
    </citation>
    <scope>NUCLEOTIDE SEQUENCE</scope>
</reference>
<sequence>MNNVIVDKLTIKTIEDKLVRIYATTLGNINMTPIKIHTTSSSVLSIHLCTTFTTIFTMVRRVRSRDIRTLEILRI</sequence>
<evidence type="ECO:0000313" key="2">
    <source>
        <dbReference type="Proteomes" id="UP000030645"/>
    </source>
</evidence>
<name>W9QV35_9ROSA</name>
<dbReference type="AlphaFoldDB" id="W9QV35"/>
<accession>W9QV35</accession>
<evidence type="ECO:0000313" key="1">
    <source>
        <dbReference type="EMBL" id="EXB42738.1"/>
    </source>
</evidence>
<protein>
    <submittedName>
        <fullName evidence="1">Uncharacterized protein</fullName>
    </submittedName>
</protein>
<dbReference type="Proteomes" id="UP000030645">
    <property type="component" value="Unassembled WGS sequence"/>
</dbReference>
<gene>
    <name evidence="1" type="ORF">L484_004760</name>
</gene>
<organism evidence="1 2">
    <name type="scientific">Morus notabilis</name>
    <dbReference type="NCBI Taxonomy" id="981085"/>
    <lineage>
        <taxon>Eukaryota</taxon>
        <taxon>Viridiplantae</taxon>
        <taxon>Streptophyta</taxon>
        <taxon>Embryophyta</taxon>
        <taxon>Tracheophyta</taxon>
        <taxon>Spermatophyta</taxon>
        <taxon>Magnoliopsida</taxon>
        <taxon>eudicotyledons</taxon>
        <taxon>Gunneridae</taxon>
        <taxon>Pentapetalae</taxon>
        <taxon>rosids</taxon>
        <taxon>fabids</taxon>
        <taxon>Rosales</taxon>
        <taxon>Moraceae</taxon>
        <taxon>Moreae</taxon>
        <taxon>Morus</taxon>
    </lineage>
</organism>
<dbReference type="EMBL" id="KE343827">
    <property type="protein sequence ID" value="EXB42738.1"/>
    <property type="molecule type" value="Genomic_DNA"/>
</dbReference>
<keyword evidence="2" id="KW-1185">Reference proteome</keyword>